<organism evidence="1 2">
    <name type="scientific">Sorangium cellulosum</name>
    <name type="common">Polyangium cellulosum</name>
    <dbReference type="NCBI Taxonomy" id="56"/>
    <lineage>
        <taxon>Bacteria</taxon>
        <taxon>Pseudomonadati</taxon>
        <taxon>Myxococcota</taxon>
        <taxon>Polyangia</taxon>
        <taxon>Polyangiales</taxon>
        <taxon>Polyangiaceae</taxon>
        <taxon>Sorangium</taxon>
    </lineage>
</organism>
<accession>A0A2L0FC47</accession>
<gene>
    <name evidence="1" type="ORF">SOCE26_105870</name>
</gene>
<dbReference type="RefSeq" id="WP_104986814.1">
    <property type="nucleotide sequence ID" value="NZ_CP012673.1"/>
</dbReference>
<protein>
    <submittedName>
        <fullName evidence="1">Uncharacterized protein</fullName>
    </submittedName>
</protein>
<name>A0A2L0FC47_SORCE</name>
<evidence type="ECO:0000313" key="1">
    <source>
        <dbReference type="EMBL" id="AUX49042.1"/>
    </source>
</evidence>
<sequence>MIVDLGDVYPAEGPEKVARAIAQYSLEEAQGRAAFDEGYDALDTFFGPKGELERREVLAAWLAGVHTDPAAPIVMTYHMLIARDAEGRLAGVRDAYITLDRAARRCVALLSHALVLPEHRRSGLAALLRAAPVALARRALAEAGLDGPGGGAAAGEAEKAEVLLAAEMEAVDPDDRDTAVRLFAYGRAGFSVIPPSVLPYAQPDFRDTAALGVTPIPLPLMAVVRKVGEEERGDISRDGAASFLRHYQAAHVREVDPAHLAPIRENALGRLAAFEGERVPLIRIPRGPAEIAGFAPLLRSVVMPLYPTAWRGKAPLDDPARELERLCAAWSTGEGGS</sequence>
<dbReference type="InterPro" id="IPR016181">
    <property type="entry name" value="Acyl_CoA_acyltransferase"/>
</dbReference>
<reference evidence="1 2" key="1">
    <citation type="submission" date="2015-09" db="EMBL/GenBank/DDBJ databases">
        <title>Sorangium comparison.</title>
        <authorList>
            <person name="Zaburannyi N."/>
            <person name="Bunk B."/>
            <person name="Overmann J."/>
            <person name="Mueller R."/>
        </authorList>
    </citation>
    <scope>NUCLEOTIDE SEQUENCE [LARGE SCALE GENOMIC DNA]</scope>
    <source>
        <strain evidence="1 2">So ce26</strain>
    </source>
</reference>
<dbReference type="Proteomes" id="UP000238348">
    <property type="component" value="Chromosome"/>
</dbReference>
<dbReference type="SUPFAM" id="SSF55729">
    <property type="entry name" value="Acyl-CoA N-acyltransferases (Nat)"/>
    <property type="match status" value="1"/>
</dbReference>
<proteinExistence type="predicted"/>
<dbReference type="AlphaFoldDB" id="A0A2L0FC47"/>
<dbReference type="EMBL" id="CP012673">
    <property type="protein sequence ID" value="AUX49042.1"/>
    <property type="molecule type" value="Genomic_DNA"/>
</dbReference>
<evidence type="ECO:0000313" key="2">
    <source>
        <dbReference type="Proteomes" id="UP000238348"/>
    </source>
</evidence>
<dbReference type="OrthoDB" id="5497434at2"/>